<dbReference type="InterPro" id="IPR002401">
    <property type="entry name" value="Cyt_P450_E_grp-I"/>
</dbReference>
<keyword evidence="7" id="KW-0472">Membrane</keyword>
<evidence type="ECO:0000313" key="8">
    <source>
        <dbReference type="EMBL" id="KAJ1693987.1"/>
    </source>
</evidence>
<keyword evidence="6" id="KW-0503">Monooxygenase</keyword>
<feature type="transmembrane region" description="Helical" evidence="7">
    <location>
        <begin position="12"/>
        <end position="31"/>
    </location>
</feature>
<dbReference type="InterPro" id="IPR036396">
    <property type="entry name" value="Cyt_P450_sf"/>
</dbReference>
<evidence type="ECO:0000313" key="9">
    <source>
        <dbReference type="Proteomes" id="UP001151287"/>
    </source>
</evidence>
<dbReference type="Gene3D" id="1.10.630.10">
    <property type="entry name" value="Cytochrome P450"/>
    <property type="match status" value="1"/>
</dbReference>
<keyword evidence="2 5" id="KW-0479">Metal-binding</keyword>
<keyword evidence="7" id="KW-1133">Transmembrane helix</keyword>
<accession>A0A9Q0HPV4</accession>
<evidence type="ECO:0000256" key="5">
    <source>
        <dbReference type="PIRSR" id="PIRSR602401-1"/>
    </source>
</evidence>
<sequence>MRKICGTKSATLTTTKLLAVGTMFGCIPLVLKTRKLPYLSPCPSSLSLSSKQTMAWPTLTPPELLFSISCLLLFLYYYLRYFVPSKNKQPTIPVYWPVVGMMPALICNIHDLHEWITGILDVSQCNFFFSGGWFSGMNLFVTSDPLNIQHIFTSNFQNYPKGEEFSEIFDILGDGIFNSDADVWRAQRVKAQQLISHSRFRAYVAKSSRDKVEKALLPFLAYAAKQSQAIDLQDVCLRLTFDVTTKLVFGLDPNCLSIGLPAVPFARAMDDAMVALLFRHAIPVWKFLRKLNLGKEKKLANAWKVIDSFVEETIEKRRAEKKETKEVENLPDLLSSYIDDNETCKVDKFLRDTTVNLMLAGRDTTGAGLSWFFWLLTQNPHVEEKILDELKLVPKSFTSEGMVIFNPEELTKLVYLHAALNEALRLYPPVPFEHKGVVQDDMLPSGFLATPGVKILISTYSMARMEGVWGKDCSEFKPERWISDNGKLKYEPSYKFLSFNTGPRTCLGKDMAFTQMKAAAAAVVYNFYFEVIEGHVITPKHSIILQMMNGLMVKVKRRSAL</sequence>
<gene>
    <name evidence="8" type="ORF">LUZ63_010685</name>
</gene>
<name>A0A9Q0HPV4_9POAL</name>
<evidence type="ECO:0008006" key="10">
    <source>
        <dbReference type="Google" id="ProtNLM"/>
    </source>
</evidence>
<keyword evidence="5 6" id="KW-0349">Heme</keyword>
<dbReference type="PRINTS" id="PR00385">
    <property type="entry name" value="P450"/>
</dbReference>
<keyword evidence="9" id="KW-1185">Reference proteome</keyword>
<dbReference type="CDD" id="cd11064">
    <property type="entry name" value="CYP86A"/>
    <property type="match status" value="1"/>
</dbReference>
<feature type="binding site" description="axial binding residue" evidence="5">
    <location>
        <position position="506"/>
    </location>
    <ligand>
        <name>heme</name>
        <dbReference type="ChEBI" id="CHEBI:30413"/>
    </ligand>
    <ligandPart>
        <name>Fe</name>
        <dbReference type="ChEBI" id="CHEBI:18248"/>
    </ligandPart>
</feature>
<dbReference type="OrthoDB" id="1470350at2759"/>
<dbReference type="AlphaFoldDB" id="A0A9Q0HPV4"/>
<dbReference type="InterPro" id="IPR017972">
    <property type="entry name" value="Cyt_P450_CS"/>
</dbReference>
<evidence type="ECO:0000256" key="2">
    <source>
        <dbReference type="ARBA" id="ARBA00022723"/>
    </source>
</evidence>
<proteinExistence type="inferred from homology"/>
<evidence type="ECO:0000256" key="4">
    <source>
        <dbReference type="ARBA" id="ARBA00023004"/>
    </source>
</evidence>
<dbReference type="PANTHER" id="PTHR24296">
    <property type="entry name" value="CYTOCHROME P450"/>
    <property type="match status" value="1"/>
</dbReference>
<evidence type="ECO:0000256" key="1">
    <source>
        <dbReference type="ARBA" id="ARBA00010617"/>
    </source>
</evidence>
<dbReference type="Pfam" id="PF00067">
    <property type="entry name" value="p450"/>
    <property type="match status" value="1"/>
</dbReference>
<dbReference type="GO" id="GO:0006629">
    <property type="term" value="P:lipid metabolic process"/>
    <property type="evidence" value="ECO:0007669"/>
    <property type="project" value="UniProtKB-ARBA"/>
</dbReference>
<feature type="transmembrane region" description="Helical" evidence="7">
    <location>
        <begin position="64"/>
        <end position="83"/>
    </location>
</feature>
<evidence type="ECO:0000256" key="3">
    <source>
        <dbReference type="ARBA" id="ARBA00023002"/>
    </source>
</evidence>
<comment type="caution">
    <text evidence="8">The sequence shown here is derived from an EMBL/GenBank/DDBJ whole genome shotgun (WGS) entry which is preliminary data.</text>
</comment>
<keyword evidence="3 6" id="KW-0560">Oxidoreductase</keyword>
<dbReference type="GO" id="GO:0016705">
    <property type="term" value="F:oxidoreductase activity, acting on paired donors, with incorporation or reduction of molecular oxygen"/>
    <property type="evidence" value="ECO:0007669"/>
    <property type="project" value="InterPro"/>
</dbReference>
<dbReference type="PRINTS" id="PR00463">
    <property type="entry name" value="EP450I"/>
</dbReference>
<organism evidence="8 9">
    <name type="scientific">Rhynchospora breviuscula</name>
    <dbReference type="NCBI Taxonomy" id="2022672"/>
    <lineage>
        <taxon>Eukaryota</taxon>
        <taxon>Viridiplantae</taxon>
        <taxon>Streptophyta</taxon>
        <taxon>Embryophyta</taxon>
        <taxon>Tracheophyta</taxon>
        <taxon>Spermatophyta</taxon>
        <taxon>Magnoliopsida</taxon>
        <taxon>Liliopsida</taxon>
        <taxon>Poales</taxon>
        <taxon>Cyperaceae</taxon>
        <taxon>Cyperoideae</taxon>
        <taxon>Rhynchosporeae</taxon>
        <taxon>Rhynchospora</taxon>
    </lineage>
</organism>
<evidence type="ECO:0000256" key="6">
    <source>
        <dbReference type="RuleBase" id="RU000461"/>
    </source>
</evidence>
<dbReference type="GO" id="GO:0020037">
    <property type="term" value="F:heme binding"/>
    <property type="evidence" value="ECO:0007669"/>
    <property type="project" value="InterPro"/>
</dbReference>
<keyword evidence="7" id="KW-0812">Transmembrane</keyword>
<dbReference type="Proteomes" id="UP001151287">
    <property type="component" value="Unassembled WGS sequence"/>
</dbReference>
<dbReference type="SUPFAM" id="SSF48264">
    <property type="entry name" value="Cytochrome P450"/>
    <property type="match status" value="1"/>
</dbReference>
<comment type="similarity">
    <text evidence="1 6">Belongs to the cytochrome P450 family.</text>
</comment>
<evidence type="ECO:0000256" key="7">
    <source>
        <dbReference type="SAM" id="Phobius"/>
    </source>
</evidence>
<protein>
    <recommendedName>
        <fullName evidence="10">Cytochrome P450</fullName>
    </recommendedName>
</protein>
<dbReference type="GO" id="GO:0004497">
    <property type="term" value="F:monooxygenase activity"/>
    <property type="evidence" value="ECO:0007669"/>
    <property type="project" value="UniProtKB-KW"/>
</dbReference>
<dbReference type="InterPro" id="IPR001128">
    <property type="entry name" value="Cyt_P450"/>
</dbReference>
<dbReference type="GO" id="GO:0005506">
    <property type="term" value="F:iron ion binding"/>
    <property type="evidence" value="ECO:0007669"/>
    <property type="project" value="InterPro"/>
</dbReference>
<dbReference type="PROSITE" id="PS00086">
    <property type="entry name" value="CYTOCHROME_P450"/>
    <property type="match status" value="1"/>
</dbReference>
<reference evidence="8" key="1">
    <citation type="journal article" date="2022" name="Cell">
        <title>Repeat-based holocentromeres influence genome architecture and karyotype evolution.</title>
        <authorList>
            <person name="Hofstatter P.G."/>
            <person name="Thangavel G."/>
            <person name="Lux T."/>
            <person name="Neumann P."/>
            <person name="Vondrak T."/>
            <person name="Novak P."/>
            <person name="Zhang M."/>
            <person name="Costa L."/>
            <person name="Castellani M."/>
            <person name="Scott A."/>
            <person name="Toegelov H."/>
            <person name="Fuchs J."/>
            <person name="Mata-Sucre Y."/>
            <person name="Dias Y."/>
            <person name="Vanzela A.L.L."/>
            <person name="Huettel B."/>
            <person name="Almeida C.C.S."/>
            <person name="Simkova H."/>
            <person name="Souza G."/>
            <person name="Pedrosa-Harand A."/>
            <person name="Macas J."/>
            <person name="Mayer K.F.X."/>
            <person name="Houben A."/>
            <person name="Marques A."/>
        </authorList>
    </citation>
    <scope>NUCLEOTIDE SEQUENCE</scope>
    <source>
        <strain evidence="8">RhyBre1mFocal</strain>
    </source>
</reference>
<keyword evidence="4 5" id="KW-0408">Iron</keyword>
<comment type="cofactor">
    <cofactor evidence="5">
        <name>heme</name>
        <dbReference type="ChEBI" id="CHEBI:30413"/>
    </cofactor>
</comment>
<dbReference type="EMBL" id="JAMQYH010000003">
    <property type="protein sequence ID" value="KAJ1693987.1"/>
    <property type="molecule type" value="Genomic_DNA"/>
</dbReference>